<dbReference type="SUPFAM" id="SSF158472">
    <property type="entry name" value="HAMP domain-like"/>
    <property type="match status" value="1"/>
</dbReference>
<dbReference type="Pfam" id="PF02518">
    <property type="entry name" value="HATPase_c"/>
    <property type="match status" value="1"/>
</dbReference>
<evidence type="ECO:0000256" key="11">
    <source>
        <dbReference type="SAM" id="Phobius"/>
    </source>
</evidence>
<dbReference type="InterPro" id="IPR005467">
    <property type="entry name" value="His_kinase_dom"/>
</dbReference>
<gene>
    <name evidence="14" type="ORF">SAMN05444008_12623</name>
</gene>
<evidence type="ECO:0000256" key="5">
    <source>
        <dbReference type="ARBA" id="ARBA00022679"/>
    </source>
</evidence>
<dbReference type="Pfam" id="PF00672">
    <property type="entry name" value="HAMP"/>
    <property type="match status" value="1"/>
</dbReference>
<evidence type="ECO:0000256" key="9">
    <source>
        <dbReference type="ARBA" id="ARBA00023012"/>
    </source>
</evidence>
<keyword evidence="4" id="KW-0597">Phosphoprotein</keyword>
<keyword evidence="6 11" id="KW-0812">Transmembrane</keyword>
<evidence type="ECO:0000256" key="3">
    <source>
        <dbReference type="ARBA" id="ARBA00012438"/>
    </source>
</evidence>
<dbReference type="Gene3D" id="1.10.287.130">
    <property type="match status" value="1"/>
</dbReference>
<dbReference type="InterPro" id="IPR036890">
    <property type="entry name" value="HATPase_C_sf"/>
</dbReference>
<sequence>MPVRFRITLIFSLLVAIILAMVCAGIYYFSYQARLNTIKTRLTNRAITTARLLSQRETFDRELVRRIDAATTIALNNKSVEAYNSMDDRIYRYSDLAADTLSITVNDLATVRFKGQVFVAEGKKEMVGYHYSSGDNTIDVFVAGEDAEGRQSLQQLRNILLFGFVSGIILVVVIGYFFSRGLLRPIQAISDDTRDISAQNLTRRIHTGDSRDEWYQLSTTLNALLDRLQESFEMQRRFIANASHELSTPLTAISSQLEIALSRERAATEYKQVMESIFQDVQHLCKLTQTLLEFAKASGDPGGLEISLVRMDEIVLRLPAEATRINPDYAVTIDFENLPEQEEQLLVFGNEPLLLTALKNIVLNACKYAPDQNARVVLAVQEHAIVIEVQDKGPGIDLQERNKVFQPFYRIAGDTPKQGFGLGLPLAERIIKIHKGTIDLIQPASGGSLFQIVLPSATRLGNV</sequence>
<dbReference type="CDD" id="cd06225">
    <property type="entry name" value="HAMP"/>
    <property type="match status" value="1"/>
</dbReference>
<evidence type="ECO:0000256" key="4">
    <source>
        <dbReference type="ARBA" id="ARBA00022553"/>
    </source>
</evidence>
<keyword evidence="7 14" id="KW-0418">Kinase</keyword>
<dbReference type="Proteomes" id="UP000184368">
    <property type="component" value="Unassembled WGS sequence"/>
</dbReference>
<dbReference type="SMART" id="SM00387">
    <property type="entry name" value="HATPase_c"/>
    <property type="match status" value="1"/>
</dbReference>
<evidence type="ECO:0000256" key="7">
    <source>
        <dbReference type="ARBA" id="ARBA00022777"/>
    </source>
</evidence>
<evidence type="ECO:0000313" key="14">
    <source>
        <dbReference type="EMBL" id="SHG32933.1"/>
    </source>
</evidence>
<protein>
    <recommendedName>
        <fullName evidence="3">histidine kinase</fullName>
        <ecNumber evidence="3">2.7.13.3</ecNumber>
    </recommendedName>
</protein>
<evidence type="ECO:0000313" key="15">
    <source>
        <dbReference type="Proteomes" id="UP000184368"/>
    </source>
</evidence>
<evidence type="ECO:0000256" key="1">
    <source>
        <dbReference type="ARBA" id="ARBA00000085"/>
    </source>
</evidence>
<dbReference type="InterPro" id="IPR003594">
    <property type="entry name" value="HATPase_dom"/>
</dbReference>
<dbReference type="InterPro" id="IPR003661">
    <property type="entry name" value="HisK_dim/P_dom"/>
</dbReference>
<dbReference type="CDD" id="cd00075">
    <property type="entry name" value="HATPase"/>
    <property type="match status" value="1"/>
</dbReference>
<dbReference type="AlphaFoldDB" id="A0A1M5IYU6"/>
<feature type="domain" description="Histidine kinase" evidence="12">
    <location>
        <begin position="241"/>
        <end position="458"/>
    </location>
</feature>
<reference evidence="14 15" key="1">
    <citation type="submission" date="2016-11" db="EMBL/GenBank/DDBJ databases">
        <authorList>
            <person name="Jaros S."/>
            <person name="Januszkiewicz K."/>
            <person name="Wedrychowicz H."/>
        </authorList>
    </citation>
    <scope>NUCLEOTIDE SEQUENCE [LARGE SCALE GENOMIC DNA]</scope>
    <source>
        <strain evidence="14 15">DSM 26897</strain>
    </source>
</reference>
<keyword evidence="8 11" id="KW-1133">Transmembrane helix</keyword>
<keyword evidence="5" id="KW-0808">Transferase</keyword>
<dbReference type="InterPro" id="IPR003660">
    <property type="entry name" value="HAMP_dom"/>
</dbReference>
<evidence type="ECO:0000256" key="8">
    <source>
        <dbReference type="ARBA" id="ARBA00022989"/>
    </source>
</evidence>
<feature type="domain" description="HAMP" evidence="13">
    <location>
        <begin position="180"/>
        <end position="233"/>
    </location>
</feature>
<feature type="transmembrane region" description="Helical" evidence="11">
    <location>
        <begin position="159"/>
        <end position="178"/>
    </location>
</feature>
<dbReference type="SUPFAM" id="SSF55874">
    <property type="entry name" value="ATPase domain of HSP90 chaperone/DNA topoisomerase II/histidine kinase"/>
    <property type="match status" value="1"/>
</dbReference>
<dbReference type="PRINTS" id="PR00344">
    <property type="entry name" value="BCTRLSENSOR"/>
</dbReference>
<dbReference type="OrthoDB" id="594725at2"/>
<dbReference type="CDD" id="cd00082">
    <property type="entry name" value="HisKA"/>
    <property type="match status" value="1"/>
</dbReference>
<dbReference type="GO" id="GO:0000155">
    <property type="term" value="F:phosphorelay sensor kinase activity"/>
    <property type="evidence" value="ECO:0007669"/>
    <property type="project" value="InterPro"/>
</dbReference>
<dbReference type="RefSeq" id="WP_073048500.1">
    <property type="nucleotide sequence ID" value="NZ_FQUO01000026.1"/>
</dbReference>
<name>A0A1M5IYU6_9BACT</name>
<dbReference type="Pfam" id="PF00512">
    <property type="entry name" value="HisKA"/>
    <property type="match status" value="1"/>
</dbReference>
<dbReference type="PROSITE" id="PS50109">
    <property type="entry name" value="HIS_KIN"/>
    <property type="match status" value="1"/>
</dbReference>
<dbReference type="Gene3D" id="3.30.565.10">
    <property type="entry name" value="Histidine kinase-like ATPase, C-terminal domain"/>
    <property type="match status" value="1"/>
</dbReference>
<dbReference type="PANTHER" id="PTHR45436">
    <property type="entry name" value="SENSOR HISTIDINE KINASE YKOH"/>
    <property type="match status" value="1"/>
</dbReference>
<dbReference type="SMART" id="SM00388">
    <property type="entry name" value="HisKA"/>
    <property type="match status" value="1"/>
</dbReference>
<dbReference type="InterPro" id="IPR036097">
    <property type="entry name" value="HisK_dim/P_sf"/>
</dbReference>
<dbReference type="PROSITE" id="PS50885">
    <property type="entry name" value="HAMP"/>
    <property type="match status" value="1"/>
</dbReference>
<dbReference type="EMBL" id="FQUO01000026">
    <property type="protein sequence ID" value="SHG32933.1"/>
    <property type="molecule type" value="Genomic_DNA"/>
</dbReference>
<comment type="subcellular location">
    <subcellularLocation>
        <location evidence="2">Membrane</location>
        <topology evidence="2">Multi-pass membrane protein</topology>
    </subcellularLocation>
</comment>
<evidence type="ECO:0000256" key="10">
    <source>
        <dbReference type="ARBA" id="ARBA00023136"/>
    </source>
</evidence>
<evidence type="ECO:0000259" key="12">
    <source>
        <dbReference type="PROSITE" id="PS50109"/>
    </source>
</evidence>
<keyword evidence="10 11" id="KW-0472">Membrane</keyword>
<comment type="catalytic activity">
    <reaction evidence="1">
        <text>ATP + protein L-histidine = ADP + protein N-phospho-L-histidine.</text>
        <dbReference type="EC" id="2.7.13.3"/>
    </reaction>
</comment>
<accession>A0A1M5IYU6</accession>
<feature type="transmembrane region" description="Helical" evidence="11">
    <location>
        <begin position="6"/>
        <end position="29"/>
    </location>
</feature>
<evidence type="ECO:0000256" key="6">
    <source>
        <dbReference type="ARBA" id="ARBA00022692"/>
    </source>
</evidence>
<dbReference type="SUPFAM" id="SSF47384">
    <property type="entry name" value="Homodimeric domain of signal transducing histidine kinase"/>
    <property type="match status" value="1"/>
</dbReference>
<dbReference type="PANTHER" id="PTHR45436:SF15">
    <property type="entry name" value="SENSOR HISTIDINE KINASE CUSS"/>
    <property type="match status" value="1"/>
</dbReference>
<dbReference type="Gene3D" id="6.10.340.10">
    <property type="match status" value="1"/>
</dbReference>
<evidence type="ECO:0000259" key="13">
    <source>
        <dbReference type="PROSITE" id="PS50885"/>
    </source>
</evidence>
<dbReference type="GO" id="GO:0005886">
    <property type="term" value="C:plasma membrane"/>
    <property type="evidence" value="ECO:0007669"/>
    <property type="project" value="TreeGrafter"/>
</dbReference>
<dbReference type="STRING" id="1302690.BUE76_05550"/>
<organism evidence="14 15">
    <name type="scientific">Cnuella takakiae</name>
    <dbReference type="NCBI Taxonomy" id="1302690"/>
    <lineage>
        <taxon>Bacteria</taxon>
        <taxon>Pseudomonadati</taxon>
        <taxon>Bacteroidota</taxon>
        <taxon>Chitinophagia</taxon>
        <taxon>Chitinophagales</taxon>
        <taxon>Chitinophagaceae</taxon>
        <taxon>Cnuella</taxon>
    </lineage>
</organism>
<dbReference type="InterPro" id="IPR050428">
    <property type="entry name" value="TCS_sensor_his_kinase"/>
</dbReference>
<evidence type="ECO:0000256" key="2">
    <source>
        <dbReference type="ARBA" id="ARBA00004141"/>
    </source>
</evidence>
<dbReference type="EC" id="2.7.13.3" evidence="3"/>
<keyword evidence="9" id="KW-0902">Two-component regulatory system</keyword>
<dbReference type="SMART" id="SM00304">
    <property type="entry name" value="HAMP"/>
    <property type="match status" value="1"/>
</dbReference>
<keyword evidence="15" id="KW-1185">Reference proteome</keyword>
<dbReference type="InterPro" id="IPR004358">
    <property type="entry name" value="Sig_transdc_His_kin-like_C"/>
</dbReference>
<proteinExistence type="predicted"/>